<evidence type="ECO:0000256" key="2">
    <source>
        <dbReference type="ARBA" id="ARBA00009533"/>
    </source>
</evidence>
<dbReference type="Pfam" id="PF00282">
    <property type="entry name" value="Pyridoxal_deC"/>
    <property type="match status" value="1"/>
</dbReference>
<keyword evidence="3" id="KW-0210">Decarboxylase</keyword>
<dbReference type="KEGG" id="bsen:DP114_07190"/>
<sequence length="471" mass="51796">MDRNLKTDVTRLNPILGKILSHATQFLQGLNERPVGVVPPNYDIASLPKEGIGTEKALEAFNNKYGAGITASSGPRYLGFVTGGSTPAAIAGDWLVSIFDQNVIGAKDSSAPEVERETISFLRQLFQISDSHSGTFVSGATMSNFVGLALARQWIAQQLKIDITHNGLYALPAIKIFSGSPHSCISKALSMLGMGKSHLQIVPCLPEREAIDLDELTKNLSRCQEPCIVVANAGTVNTADFDDLVGIAALKQEFNFWLHVDAAFGGFAACSPKYCHLVQGLDTADSIAIDAHKWLNVPYDSAMQFTRHRNLQLEVFQNNAAYLGVPAENPDFVHLTPENSRRFRALPAWFSLIAYGAQGYQDIVERDCELAQLLGEKIRSCRDFKLLAPVRLNVVCFTLSVDGQEIRLDTIKKFLEMLHDSGKVFLTPTVYGTVPAIRAAFSNWRTQQIDVQILWEALSETISSFKDSVMQ</sequence>
<dbReference type="RefSeq" id="WP_169266059.1">
    <property type="nucleotide sequence ID" value="NZ_CAWOXK010000001.1"/>
</dbReference>
<keyword evidence="4 6" id="KW-0663">Pyridoxal phosphate</keyword>
<comment type="similarity">
    <text evidence="2 7">Belongs to the group II decarboxylase family.</text>
</comment>
<evidence type="ECO:0000256" key="6">
    <source>
        <dbReference type="PIRSR" id="PIRSR602129-50"/>
    </source>
</evidence>
<keyword evidence="9" id="KW-1185">Reference proteome</keyword>
<gene>
    <name evidence="8" type="ORF">DP114_07190</name>
</gene>
<evidence type="ECO:0000256" key="7">
    <source>
        <dbReference type="RuleBase" id="RU000382"/>
    </source>
</evidence>
<keyword evidence="8" id="KW-0032">Aminotransferase</keyword>
<dbReference type="Gene3D" id="3.90.1150.10">
    <property type="entry name" value="Aspartate Aminotransferase, domain 1"/>
    <property type="match status" value="1"/>
</dbReference>
<dbReference type="InterPro" id="IPR015422">
    <property type="entry name" value="PyrdxlP-dep_Trfase_small"/>
</dbReference>
<dbReference type="PANTHER" id="PTHR11999">
    <property type="entry name" value="GROUP II PYRIDOXAL-5-PHOSPHATE DECARBOXYLASE"/>
    <property type="match status" value="1"/>
</dbReference>
<dbReference type="GO" id="GO:0019752">
    <property type="term" value="P:carboxylic acid metabolic process"/>
    <property type="evidence" value="ECO:0007669"/>
    <property type="project" value="InterPro"/>
</dbReference>
<dbReference type="GO" id="GO:0030170">
    <property type="term" value="F:pyridoxal phosphate binding"/>
    <property type="evidence" value="ECO:0007669"/>
    <property type="project" value="InterPro"/>
</dbReference>
<dbReference type="GO" id="GO:0004058">
    <property type="term" value="F:aromatic-L-amino-acid decarboxylase activity"/>
    <property type="evidence" value="ECO:0007669"/>
    <property type="project" value="UniProtKB-ARBA"/>
</dbReference>
<dbReference type="SUPFAM" id="SSF53383">
    <property type="entry name" value="PLP-dependent transferases"/>
    <property type="match status" value="1"/>
</dbReference>
<dbReference type="Proteomes" id="UP000503129">
    <property type="component" value="Chromosome"/>
</dbReference>
<organism evidence="8 9">
    <name type="scientific">Brasilonema sennae CENA114</name>
    <dbReference type="NCBI Taxonomy" id="415709"/>
    <lineage>
        <taxon>Bacteria</taxon>
        <taxon>Bacillati</taxon>
        <taxon>Cyanobacteriota</taxon>
        <taxon>Cyanophyceae</taxon>
        <taxon>Nostocales</taxon>
        <taxon>Scytonemataceae</taxon>
        <taxon>Brasilonema</taxon>
        <taxon>Bromeliae group (in: Brasilonema)</taxon>
    </lineage>
</organism>
<dbReference type="PANTHER" id="PTHR11999:SF70">
    <property type="entry name" value="MIP05841P"/>
    <property type="match status" value="1"/>
</dbReference>
<dbReference type="InterPro" id="IPR015421">
    <property type="entry name" value="PyrdxlP-dep_Trfase_major"/>
</dbReference>
<dbReference type="GO" id="GO:0008483">
    <property type="term" value="F:transaminase activity"/>
    <property type="evidence" value="ECO:0007669"/>
    <property type="project" value="UniProtKB-KW"/>
</dbReference>
<feature type="modified residue" description="N6-(pyridoxal phosphate)lysine" evidence="6">
    <location>
        <position position="293"/>
    </location>
</feature>
<comment type="cofactor">
    <cofactor evidence="1 6 7">
        <name>pyridoxal 5'-phosphate</name>
        <dbReference type="ChEBI" id="CHEBI:597326"/>
    </cofactor>
</comment>
<evidence type="ECO:0000256" key="4">
    <source>
        <dbReference type="ARBA" id="ARBA00022898"/>
    </source>
</evidence>
<keyword evidence="5 7" id="KW-0456">Lyase</keyword>
<dbReference type="InterPro" id="IPR010977">
    <property type="entry name" value="Aromatic_deC"/>
</dbReference>
<protein>
    <submittedName>
        <fullName evidence="8">Aspartate aminotransferase family protein</fullName>
    </submittedName>
</protein>
<evidence type="ECO:0000313" key="9">
    <source>
        <dbReference type="Proteomes" id="UP000503129"/>
    </source>
</evidence>
<evidence type="ECO:0000313" key="8">
    <source>
        <dbReference type="EMBL" id="QDL07715.1"/>
    </source>
</evidence>
<reference evidence="8 9" key="1">
    <citation type="submission" date="2018-06" db="EMBL/GenBank/DDBJ databases">
        <title>Comparative genomics of Brasilonema spp. strains.</title>
        <authorList>
            <person name="Alvarenga D.O."/>
            <person name="Fiore M.F."/>
            <person name="Varani A.M."/>
        </authorList>
    </citation>
    <scope>NUCLEOTIDE SEQUENCE [LARGE SCALE GENOMIC DNA]</scope>
    <source>
        <strain evidence="8 9">CENA114</strain>
    </source>
</reference>
<proteinExistence type="inferred from homology"/>
<name>A0A856M951_9CYAN</name>
<dbReference type="EMBL" id="CP030118">
    <property type="protein sequence ID" value="QDL07715.1"/>
    <property type="molecule type" value="Genomic_DNA"/>
</dbReference>
<keyword evidence="8" id="KW-0808">Transferase</keyword>
<dbReference type="InterPro" id="IPR015424">
    <property type="entry name" value="PyrdxlP-dep_Trfase"/>
</dbReference>
<dbReference type="InterPro" id="IPR002129">
    <property type="entry name" value="PyrdxlP-dep_de-COase"/>
</dbReference>
<evidence type="ECO:0000256" key="3">
    <source>
        <dbReference type="ARBA" id="ARBA00022793"/>
    </source>
</evidence>
<dbReference type="Gene3D" id="3.40.640.10">
    <property type="entry name" value="Type I PLP-dependent aspartate aminotransferase-like (Major domain)"/>
    <property type="match status" value="1"/>
</dbReference>
<evidence type="ECO:0000256" key="1">
    <source>
        <dbReference type="ARBA" id="ARBA00001933"/>
    </source>
</evidence>
<accession>A0A856M951</accession>
<dbReference type="AlphaFoldDB" id="A0A856M951"/>
<evidence type="ECO:0000256" key="5">
    <source>
        <dbReference type="ARBA" id="ARBA00023239"/>
    </source>
</evidence>